<protein>
    <recommendedName>
        <fullName evidence="2">histidine kinase</fullName>
        <ecNumber evidence="2">2.7.13.3</ecNumber>
    </recommendedName>
</protein>
<dbReference type="Proteomes" id="UP000285970">
    <property type="component" value="Unassembled WGS sequence"/>
</dbReference>
<evidence type="ECO:0000256" key="6">
    <source>
        <dbReference type="ARBA" id="ARBA00022777"/>
    </source>
</evidence>
<dbReference type="PANTHER" id="PTHR24421:SF10">
    <property type="entry name" value="NITRATE_NITRITE SENSOR PROTEIN NARQ"/>
    <property type="match status" value="1"/>
</dbReference>
<evidence type="ECO:0000256" key="5">
    <source>
        <dbReference type="ARBA" id="ARBA00022741"/>
    </source>
</evidence>
<organism evidence="12 13">
    <name type="scientific">Microbacterium enclense</name>
    <dbReference type="NCBI Taxonomy" id="993073"/>
    <lineage>
        <taxon>Bacteria</taxon>
        <taxon>Bacillati</taxon>
        <taxon>Actinomycetota</taxon>
        <taxon>Actinomycetes</taxon>
        <taxon>Micrococcales</taxon>
        <taxon>Microbacteriaceae</taxon>
        <taxon>Microbacterium</taxon>
    </lineage>
</organism>
<name>A0A3S3MV71_9MICO</name>
<dbReference type="GO" id="GO:0046983">
    <property type="term" value="F:protein dimerization activity"/>
    <property type="evidence" value="ECO:0007669"/>
    <property type="project" value="InterPro"/>
</dbReference>
<keyword evidence="7" id="KW-0067">ATP-binding</keyword>
<gene>
    <name evidence="12" type="ORF">D8Y23_14940</name>
</gene>
<dbReference type="GO" id="GO:0016020">
    <property type="term" value="C:membrane"/>
    <property type="evidence" value="ECO:0007669"/>
    <property type="project" value="InterPro"/>
</dbReference>
<dbReference type="SUPFAM" id="SSF55874">
    <property type="entry name" value="ATPase domain of HSP90 chaperone/DNA topoisomerase II/histidine kinase"/>
    <property type="match status" value="1"/>
</dbReference>
<dbReference type="Gene3D" id="3.30.565.10">
    <property type="entry name" value="Histidine kinase-like ATPase, C-terminal domain"/>
    <property type="match status" value="1"/>
</dbReference>
<keyword evidence="4" id="KW-0808">Transferase</keyword>
<dbReference type="PANTHER" id="PTHR24421">
    <property type="entry name" value="NITRATE/NITRITE SENSOR PROTEIN NARX-RELATED"/>
    <property type="match status" value="1"/>
</dbReference>
<feature type="transmembrane region" description="Helical" evidence="10">
    <location>
        <begin position="106"/>
        <end position="125"/>
    </location>
</feature>
<dbReference type="EC" id="2.7.13.3" evidence="2"/>
<proteinExistence type="predicted"/>
<evidence type="ECO:0000256" key="3">
    <source>
        <dbReference type="ARBA" id="ARBA00022553"/>
    </source>
</evidence>
<evidence type="ECO:0000256" key="8">
    <source>
        <dbReference type="ARBA" id="ARBA00023012"/>
    </source>
</evidence>
<dbReference type="EMBL" id="RBZY01000075">
    <property type="protein sequence ID" value="RWR15910.1"/>
    <property type="molecule type" value="Genomic_DNA"/>
</dbReference>
<keyword evidence="6 12" id="KW-0418">Kinase</keyword>
<dbReference type="InterPro" id="IPR036890">
    <property type="entry name" value="HATPase_C_sf"/>
</dbReference>
<evidence type="ECO:0000259" key="11">
    <source>
        <dbReference type="Pfam" id="PF07730"/>
    </source>
</evidence>
<feature type="transmembrane region" description="Helical" evidence="10">
    <location>
        <begin position="30"/>
        <end position="54"/>
    </location>
</feature>
<keyword evidence="10" id="KW-1133">Transmembrane helix</keyword>
<keyword evidence="10" id="KW-0472">Membrane</keyword>
<comment type="caution">
    <text evidence="12">The sequence shown here is derived from an EMBL/GenBank/DDBJ whole genome shotgun (WGS) entry which is preliminary data.</text>
</comment>
<feature type="transmembrane region" description="Helical" evidence="10">
    <location>
        <begin position="145"/>
        <end position="162"/>
    </location>
</feature>
<feature type="domain" description="Signal transduction histidine kinase subgroup 3 dimerisation and phosphoacceptor" evidence="11">
    <location>
        <begin position="191"/>
        <end position="256"/>
    </location>
</feature>
<evidence type="ECO:0000256" key="7">
    <source>
        <dbReference type="ARBA" id="ARBA00022840"/>
    </source>
</evidence>
<evidence type="ECO:0000256" key="9">
    <source>
        <dbReference type="SAM" id="Coils"/>
    </source>
</evidence>
<feature type="transmembrane region" description="Helical" evidence="10">
    <location>
        <begin position="61"/>
        <end position="78"/>
    </location>
</feature>
<evidence type="ECO:0000256" key="10">
    <source>
        <dbReference type="SAM" id="Phobius"/>
    </source>
</evidence>
<evidence type="ECO:0000256" key="2">
    <source>
        <dbReference type="ARBA" id="ARBA00012438"/>
    </source>
</evidence>
<keyword evidence="10" id="KW-0812">Transmembrane</keyword>
<accession>A0A3S3MV71</accession>
<sequence>MGVVFVAIVVQVCGVPVLTLFSGGGTWDSALPPAVVVTLTVLACLAQAAALMLAASRPVPAMMATVVLYLIVAVALAVPNWASPMHLVIAMAMFALGTARPTSVAVAWAAFAVVGALVALASWAASLGAPAERVIGFLLTEGVSLASTSFAGVALGILWAVLERRAARARQRALDLEEEQAAAIERSRVAERGRIAQELHDVAGQHLAGLVSLCDATTELAPAHPEQALRLIEEVRAEGRYAAASLYGALGDLRAVEEVIHAPTPDLRDLDTLAGFWRERGMDVSVQVRGDLDLVPVVVSATAYRAVQEGLSNAAKHAAGASVEVDVIVDADRLRVRVSNDAASRARTDEAHLGLGWGLDGLREKFALMEGTVDATDDGTGGWRLSVDVPFAEVRESVRD</sequence>
<comment type="catalytic activity">
    <reaction evidence="1">
        <text>ATP + protein L-histidine = ADP + protein N-phospho-L-histidine.</text>
        <dbReference type="EC" id="2.7.13.3"/>
    </reaction>
</comment>
<dbReference type="Pfam" id="PF07730">
    <property type="entry name" value="HisKA_3"/>
    <property type="match status" value="1"/>
</dbReference>
<dbReference type="Gene3D" id="1.20.5.1930">
    <property type="match status" value="1"/>
</dbReference>
<dbReference type="AlphaFoldDB" id="A0A3S3MV71"/>
<evidence type="ECO:0000256" key="4">
    <source>
        <dbReference type="ARBA" id="ARBA00022679"/>
    </source>
</evidence>
<reference evidence="12 13" key="1">
    <citation type="journal article" date="2018" name="Front. Microbiol.">
        <title>Novel Insights Into Bacterial Dimethylsulfoniopropionate Catabolism in the East China Sea.</title>
        <authorList>
            <person name="Liu J."/>
            <person name="Liu J."/>
            <person name="Zhang S.H."/>
            <person name="Liang J."/>
            <person name="Lin H."/>
            <person name="Song D."/>
            <person name="Yang G.P."/>
            <person name="Todd J.D."/>
            <person name="Zhang X.H."/>
        </authorList>
    </citation>
    <scope>NUCLEOTIDE SEQUENCE [LARGE SCALE GENOMIC DNA]</scope>
    <source>
        <strain evidence="12 13">ZYFD042</strain>
    </source>
</reference>
<keyword evidence="5" id="KW-0547">Nucleotide-binding</keyword>
<evidence type="ECO:0000313" key="13">
    <source>
        <dbReference type="Proteomes" id="UP000285970"/>
    </source>
</evidence>
<evidence type="ECO:0000313" key="12">
    <source>
        <dbReference type="EMBL" id="RWR15910.1"/>
    </source>
</evidence>
<evidence type="ECO:0000256" key="1">
    <source>
        <dbReference type="ARBA" id="ARBA00000085"/>
    </source>
</evidence>
<dbReference type="InterPro" id="IPR050482">
    <property type="entry name" value="Sensor_HK_TwoCompSys"/>
</dbReference>
<dbReference type="GO" id="GO:0005524">
    <property type="term" value="F:ATP binding"/>
    <property type="evidence" value="ECO:0007669"/>
    <property type="project" value="UniProtKB-KW"/>
</dbReference>
<dbReference type="InterPro" id="IPR011712">
    <property type="entry name" value="Sig_transdc_His_kin_sub3_dim/P"/>
</dbReference>
<keyword evidence="9" id="KW-0175">Coiled coil</keyword>
<keyword evidence="8" id="KW-0902">Two-component regulatory system</keyword>
<dbReference type="GO" id="GO:0000155">
    <property type="term" value="F:phosphorelay sensor kinase activity"/>
    <property type="evidence" value="ECO:0007669"/>
    <property type="project" value="InterPro"/>
</dbReference>
<keyword evidence="3" id="KW-0597">Phosphoprotein</keyword>
<feature type="coiled-coil region" evidence="9">
    <location>
        <begin position="159"/>
        <end position="186"/>
    </location>
</feature>